<gene>
    <name evidence="8" type="primary">hycG_9</name>
    <name evidence="8" type="ORF">GALL_273530</name>
</gene>
<keyword evidence="6" id="KW-0411">Iron-sulfur</keyword>
<reference evidence="8" key="1">
    <citation type="submission" date="2016-10" db="EMBL/GenBank/DDBJ databases">
        <title>Sequence of Gallionella enrichment culture.</title>
        <authorList>
            <person name="Poehlein A."/>
            <person name="Muehling M."/>
            <person name="Daniel R."/>
        </authorList>
    </citation>
    <scope>NUCLEOTIDE SEQUENCE</scope>
</reference>
<organism evidence="8">
    <name type="scientific">mine drainage metagenome</name>
    <dbReference type="NCBI Taxonomy" id="410659"/>
    <lineage>
        <taxon>unclassified sequences</taxon>
        <taxon>metagenomes</taxon>
        <taxon>ecological metagenomes</taxon>
    </lineage>
</organism>
<dbReference type="Gene3D" id="3.40.50.12280">
    <property type="match status" value="1"/>
</dbReference>
<protein>
    <submittedName>
        <fullName evidence="8">Formate hydrogenlyase subunit 7</fullName>
    </submittedName>
</protein>
<dbReference type="SUPFAM" id="SSF56770">
    <property type="entry name" value="HydA/Nqo6-like"/>
    <property type="match status" value="1"/>
</dbReference>
<evidence type="ECO:0000259" key="7">
    <source>
        <dbReference type="Pfam" id="PF01058"/>
    </source>
</evidence>
<comment type="cofactor">
    <cofactor evidence="1">
        <name>[4Fe-4S] cluster</name>
        <dbReference type="ChEBI" id="CHEBI:49883"/>
    </cofactor>
</comment>
<evidence type="ECO:0000256" key="5">
    <source>
        <dbReference type="ARBA" id="ARBA00023004"/>
    </source>
</evidence>
<dbReference type="PANTHER" id="PTHR42989">
    <property type="entry name" value="HYDROGENASE-4 COMPONENT I"/>
    <property type="match status" value="1"/>
</dbReference>
<comment type="caution">
    <text evidence="8">The sequence shown here is derived from an EMBL/GenBank/DDBJ whole genome shotgun (WGS) entry which is preliminary data.</text>
</comment>
<sequence>MLDNLKILMHQGKQYIPDVTTAKVPGIFRGRPIISSEKINENELMEICPTNAISSNPVAIDLGKCTFCGECAIAFSNKIKFTADYKIATNERNNLIVKEGNDSLIELNAELIRKEISEYFSGSLKLRQVSAGGDNSCELELNACSNVNFDMGRFGIEFVASPRHADGIVITGPITENMAQPLQICYDAIPEPKIIILAGTDAISGGIFEGSKALNRSFLNKYKIDLYVPGNPIHPLTFINGVLDLIKKRKKK</sequence>
<accession>A0A1J5R444</accession>
<evidence type="ECO:0000256" key="4">
    <source>
        <dbReference type="ARBA" id="ARBA00022723"/>
    </source>
</evidence>
<dbReference type="PANTHER" id="PTHR42989:SF1">
    <property type="entry name" value="FORMATE HYDROGENLYASE SUBUNIT 7-RELATED"/>
    <property type="match status" value="1"/>
</dbReference>
<keyword evidence="5" id="KW-0408">Iron</keyword>
<evidence type="ECO:0000256" key="3">
    <source>
        <dbReference type="ARBA" id="ARBA00022485"/>
    </source>
</evidence>
<keyword evidence="3" id="KW-0004">4Fe-4S</keyword>
<dbReference type="AlphaFoldDB" id="A0A1J5R444"/>
<dbReference type="SUPFAM" id="SSF54862">
    <property type="entry name" value="4Fe-4S ferredoxins"/>
    <property type="match status" value="1"/>
</dbReference>
<evidence type="ECO:0000256" key="2">
    <source>
        <dbReference type="ARBA" id="ARBA00009173"/>
    </source>
</evidence>
<dbReference type="GO" id="GO:0016829">
    <property type="term" value="F:lyase activity"/>
    <property type="evidence" value="ECO:0007669"/>
    <property type="project" value="UniProtKB-KW"/>
</dbReference>
<name>A0A1J5R444_9ZZZZ</name>
<keyword evidence="8" id="KW-0456">Lyase</keyword>
<keyword evidence="4" id="KW-0479">Metal-binding</keyword>
<dbReference type="GO" id="GO:0046872">
    <property type="term" value="F:metal ion binding"/>
    <property type="evidence" value="ECO:0007669"/>
    <property type="project" value="UniProtKB-KW"/>
</dbReference>
<dbReference type="InterPro" id="IPR006137">
    <property type="entry name" value="NADH_UbQ_OxRdtase-like_20kDa"/>
</dbReference>
<evidence type="ECO:0000256" key="6">
    <source>
        <dbReference type="ARBA" id="ARBA00023014"/>
    </source>
</evidence>
<comment type="similarity">
    <text evidence="2">Belongs to the complex I 20 kDa subunit family.</text>
</comment>
<proteinExistence type="inferred from homology"/>
<dbReference type="InterPro" id="IPR052375">
    <property type="entry name" value="Complex_I_20kDa-like"/>
</dbReference>
<dbReference type="EMBL" id="MLJW01000281">
    <property type="protein sequence ID" value="OIQ90744.1"/>
    <property type="molecule type" value="Genomic_DNA"/>
</dbReference>
<dbReference type="Pfam" id="PF01058">
    <property type="entry name" value="Oxidored_q6"/>
    <property type="match status" value="1"/>
</dbReference>
<dbReference type="GO" id="GO:0051539">
    <property type="term" value="F:4 iron, 4 sulfur cluster binding"/>
    <property type="evidence" value="ECO:0007669"/>
    <property type="project" value="UniProtKB-KW"/>
</dbReference>
<feature type="domain" description="NADH:ubiquinone oxidoreductase-like 20kDa subunit" evidence="7">
    <location>
        <begin position="135"/>
        <end position="244"/>
    </location>
</feature>
<evidence type="ECO:0000313" key="8">
    <source>
        <dbReference type="EMBL" id="OIQ90744.1"/>
    </source>
</evidence>
<evidence type="ECO:0000256" key="1">
    <source>
        <dbReference type="ARBA" id="ARBA00001966"/>
    </source>
</evidence>